<organism evidence="8 9">
    <name type="scientific">Pseudozobellia thermophila</name>
    <dbReference type="NCBI Taxonomy" id="192903"/>
    <lineage>
        <taxon>Bacteria</taxon>
        <taxon>Pseudomonadati</taxon>
        <taxon>Bacteroidota</taxon>
        <taxon>Flavobacteriia</taxon>
        <taxon>Flavobacteriales</taxon>
        <taxon>Flavobacteriaceae</taxon>
        <taxon>Pseudozobellia</taxon>
    </lineage>
</organism>
<dbReference type="AlphaFoldDB" id="A0A1M6HK23"/>
<comment type="cofactor">
    <cofactor evidence="1">
        <name>Ca(2+)</name>
        <dbReference type="ChEBI" id="CHEBI:29108"/>
    </cofactor>
</comment>
<sequence length="501" mass="56656">MKYISFYALALIALGGCRSVETKTSVSQPPNIVFILADDLGWADLPLYGNRFNEAPNITALARQGMVFENAYAANPVCSPSRASIQTGQYPARIGINDFLPGHWRPYEKLKVPMNKTQFLPLSYETIGETLKRAGYTTGYFGKWHLGRTEKHHPKNQGYDTSVVHRGGKFFNYNDDMAPTTEFPDDKILSEALTDMGVDFIETNRNKPFFLFLAHYDVHVQLDAHNDQIEKFMKKPKVEGYPSNAVYAAMVQNIDISVGRIMTKLEALGLDDDTIIVFFSDNGGLVSRFDEIPLLAQSKLTYYEGDSLQYIASSNKPLRAEKGTVYEGGIREPLIVKWPGTVKKGSRSEAIVCGIDLFPTFAQMAKAELPKNQVVDGKSFVPQLRGAEEGQDRTVFWHYPVYHHSEPASAVRQGDWKLIHFMDDDRLELYHLGNDIGETRNLADSETEKRDELYHLLSQWRKQVKAAMPTDNPDFDPLRRKEWSRHPAFGDMVKGTTSTSF</sequence>
<evidence type="ECO:0000256" key="4">
    <source>
        <dbReference type="ARBA" id="ARBA00022729"/>
    </source>
</evidence>
<dbReference type="PANTHER" id="PTHR42693">
    <property type="entry name" value="ARYLSULFATASE FAMILY MEMBER"/>
    <property type="match status" value="1"/>
</dbReference>
<dbReference type="InterPro" id="IPR017850">
    <property type="entry name" value="Alkaline_phosphatase_core_sf"/>
</dbReference>
<dbReference type="PANTHER" id="PTHR42693:SF42">
    <property type="entry name" value="ARYLSULFATASE G"/>
    <property type="match status" value="1"/>
</dbReference>
<reference evidence="9" key="1">
    <citation type="submission" date="2016-11" db="EMBL/GenBank/DDBJ databases">
        <authorList>
            <person name="Varghese N."/>
            <person name="Submissions S."/>
        </authorList>
    </citation>
    <scope>NUCLEOTIDE SEQUENCE [LARGE SCALE GENOMIC DNA]</scope>
    <source>
        <strain evidence="9">DSM 19858</strain>
    </source>
</reference>
<evidence type="ECO:0000256" key="2">
    <source>
        <dbReference type="ARBA" id="ARBA00008779"/>
    </source>
</evidence>
<keyword evidence="5" id="KW-0378">Hydrolase</keyword>
<dbReference type="GO" id="GO:0046872">
    <property type="term" value="F:metal ion binding"/>
    <property type="evidence" value="ECO:0007669"/>
    <property type="project" value="UniProtKB-KW"/>
</dbReference>
<evidence type="ECO:0000313" key="9">
    <source>
        <dbReference type="Proteomes" id="UP000184543"/>
    </source>
</evidence>
<evidence type="ECO:0000256" key="3">
    <source>
        <dbReference type="ARBA" id="ARBA00022723"/>
    </source>
</evidence>
<keyword evidence="3" id="KW-0479">Metal-binding</keyword>
<keyword evidence="9" id="KW-1185">Reference proteome</keyword>
<accession>A0A1M6HK23</accession>
<dbReference type="InterPro" id="IPR000917">
    <property type="entry name" value="Sulfatase_N"/>
</dbReference>
<dbReference type="OrthoDB" id="9764377at2"/>
<dbReference type="Gene3D" id="3.30.1120.10">
    <property type="match status" value="1"/>
</dbReference>
<dbReference type="InterPro" id="IPR050738">
    <property type="entry name" value="Sulfatase"/>
</dbReference>
<dbReference type="RefSeq" id="WP_094766677.1">
    <property type="nucleotide sequence ID" value="NZ_FQYU01000003.1"/>
</dbReference>
<dbReference type="CDD" id="cd16144">
    <property type="entry name" value="ARS_like"/>
    <property type="match status" value="1"/>
</dbReference>
<dbReference type="SUPFAM" id="SSF53649">
    <property type="entry name" value="Alkaline phosphatase-like"/>
    <property type="match status" value="1"/>
</dbReference>
<gene>
    <name evidence="8" type="ORF">SAMN04488513_10381</name>
</gene>
<keyword evidence="6" id="KW-0106">Calcium</keyword>
<protein>
    <submittedName>
        <fullName evidence="8">Uncharacterized sulfatase</fullName>
    </submittedName>
</protein>
<dbReference type="PROSITE" id="PS51257">
    <property type="entry name" value="PROKAR_LIPOPROTEIN"/>
    <property type="match status" value="1"/>
</dbReference>
<dbReference type="EMBL" id="FQYU01000003">
    <property type="protein sequence ID" value="SHJ22586.1"/>
    <property type="molecule type" value="Genomic_DNA"/>
</dbReference>
<proteinExistence type="inferred from homology"/>
<evidence type="ECO:0000256" key="6">
    <source>
        <dbReference type="ARBA" id="ARBA00022837"/>
    </source>
</evidence>
<feature type="domain" description="Sulfatase N-terminal" evidence="7">
    <location>
        <begin position="30"/>
        <end position="365"/>
    </location>
</feature>
<dbReference type="Gene3D" id="3.40.720.10">
    <property type="entry name" value="Alkaline Phosphatase, subunit A"/>
    <property type="match status" value="1"/>
</dbReference>
<evidence type="ECO:0000259" key="7">
    <source>
        <dbReference type="Pfam" id="PF00884"/>
    </source>
</evidence>
<comment type="similarity">
    <text evidence="2">Belongs to the sulfatase family.</text>
</comment>
<name>A0A1M6HK23_9FLAO</name>
<dbReference type="Proteomes" id="UP000184543">
    <property type="component" value="Unassembled WGS sequence"/>
</dbReference>
<keyword evidence="4" id="KW-0732">Signal</keyword>
<dbReference type="Pfam" id="PF00884">
    <property type="entry name" value="Sulfatase"/>
    <property type="match status" value="1"/>
</dbReference>
<evidence type="ECO:0000256" key="5">
    <source>
        <dbReference type="ARBA" id="ARBA00022801"/>
    </source>
</evidence>
<dbReference type="STRING" id="192903.SAMN04488513_10381"/>
<evidence type="ECO:0000256" key="1">
    <source>
        <dbReference type="ARBA" id="ARBA00001913"/>
    </source>
</evidence>
<evidence type="ECO:0000313" key="8">
    <source>
        <dbReference type="EMBL" id="SHJ22586.1"/>
    </source>
</evidence>
<dbReference type="GO" id="GO:0004065">
    <property type="term" value="F:arylsulfatase activity"/>
    <property type="evidence" value="ECO:0007669"/>
    <property type="project" value="TreeGrafter"/>
</dbReference>